<accession>A0A4P6ZI84</accession>
<evidence type="ECO:0000313" key="1">
    <source>
        <dbReference type="EMBL" id="QBO59409.1"/>
    </source>
</evidence>
<dbReference type="Proteomes" id="UP000294419">
    <property type="component" value="Chromosome"/>
</dbReference>
<organism evidence="1 2">
    <name type="scientific">Chryseobacterium salivictor</name>
    <dbReference type="NCBI Taxonomy" id="2547600"/>
    <lineage>
        <taxon>Bacteria</taxon>
        <taxon>Pseudomonadati</taxon>
        <taxon>Bacteroidota</taxon>
        <taxon>Flavobacteriia</taxon>
        <taxon>Flavobacteriales</taxon>
        <taxon>Weeksellaceae</taxon>
        <taxon>Chryseobacterium group</taxon>
        <taxon>Chryseobacterium</taxon>
    </lineage>
</organism>
<dbReference type="EMBL" id="CP037954">
    <property type="protein sequence ID" value="QBO59409.1"/>
    <property type="molecule type" value="Genomic_DNA"/>
</dbReference>
<keyword evidence="2" id="KW-1185">Reference proteome</keyword>
<evidence type="ECO:0000313" key="2">
    <source>
        <dbReference type="Proteomes" id="UP000294419"/>
    </source>
</evidence>
<name>A0A4P6ZI84_9FLAO</name>
<protein>
    <submittedName>
        <fullName evidence="1">Uncharacterized protein</fullName>
    </submittedName>
</protein>
<dbReference type="KEGG" id="csal:NBC122_02607"/>
<sequence>MSHNLHAICYAYHFAESNKFSAMTYTITGVFPTIDDAISAAESLTKAGFIKQFPGFTKNTKFQPESLIEDHFIDRNEISVYTPNLNRAHKAKNILIKFGAELNKITGICHEKIQDAKLAKTSFMHSRKRKKLKKSNIKFNQEPLN</sequence>
<proteinExistence type="predicted"/>
<dbReference type="AlphaFoldDB" id="A0A4P6ZI84"/>
<gene>
    <name evidence="1" type="ORF">NBC122_02607</name>
</gene>
<reference evidence="1 2" key="1">
    <citation type="submission" date="2019-03" db="EMBL/GenBank/DDBJ databases">
        <authorList>
            <person name="Kim H."/>
            <person name="Yu S.-M."/>
        </authorList>
    </citation>
    <scope>NUCLEOTIDE SEQUENCE [LARGE SCALE GENOMIC DNA]</scope>
    <source>
        <strain evidence="1 2">NBC122</strain>
    </source>
</reference>